<evidence type="ECO:0000313" key="3">
    <source>
        <dbReference type="EMBL" id="THC94630.1"/>
    </source>
</evidence>
<dbReference type="OrthoDB" id="5369448at2759"/>
<reference evidence="3 4" key="1">
    <citation type="submission" date="2019-03" db="EMBL/GenBank/DDBJ databases">
        <title>The genome sequence of a newly discovered highly antifungal drug resistant Aspergillus species, Aspergillus tanneri NIH 1004.</title>
        <authorList>
            <person name="Mounaud S."/>
            <person name="Singh I."/>
            <person name="Joardar V."/>
            <person name="Pakala S."/>
            <person name="Pakala S."/>
            <person name="Venepally P."/>
            <person name="Hoover J."/>
            <person name="Nierman W."/>
            <person name="Chung J."/>
            <person name="Losada L."/>
        </authorList>
    </citation>
    <scope>NUCLEOTIDE SEQUENCE [LARGE SCALE GENOMIC DNA]</scope>
    <source>
        <strain evidence="3 4">NIH1004</strain>
    </source>
</reference>
<dbReference type="EMBL" id="SOSA01000197">
    <property type="protein sequence ID" value="THC94630.1"/>
    <property type="molecule type" value="Genomic_DNA"/>
</dbReference>
<feature type="region of interest" description="Disordered" evidence="1">
    <location>
        <begin position="293"/>
        <end position="331"/>
    </location>
</feature>
<dbReference type="STRING" id="1220188.A0A4S3JHA2"/>
<evidence type="ECO:0000313" key="5">
    <source>
        <dbReference type="Proteomes" id="UP000324241"/>
    </source>
</evidence>
<reference evidence="2 5" key="2">
    <citation type="submission" date="2019-08" db="EMBL/GenBank/DDBJ databases">
        <title>The genome sequence of a newly discovered highly antifungal drug resistant Aspergillus species, Aspergillus tanneri NIH 1004.</title>
        <authorList>
            <person name="Mounaud S."/>
            <person name="Singh I."/>
            <person name="Joardar V."/>
            <person name="Pakala S."/>
            <person name="Pakala S."/>
            <person name="Venepally P."/>
            <person name="Chung J.K."/>
            <person name="Losada L."/>
            <person name="Nierman W.C."/>
        </authorList>
    </citation>
    <scope>NUCLEOTIDE SEQUENCE [LARGE SCALE GENOMIC DNA]</scope>
    <source>
        <strain evidence="2 5">NIH1004</strain>
    </source>
</reference>
<feature type="compositionally biased region" description="Basic and acidic residues" evidence="1">
    <location>
        <begin position="293"/>
        <end position="315"/>
    </location>
</feature>
<feature type="compositionally biased region" description="Acidic residues" evidence="1">
    <location>
        <begin position="316"/>
        <end position="327"/>
    </location>
</feature>
<evidence type="ECO:0000313" key="2">
    <source>
        <dbReference type="EMBL" id="KAA8651535.1"/>
    </source>
</evidence>
<feature type="compositionally biased region" description="Low complexity" evidence="1">
    <location>
        <begin position="172"/>
        <end position="185"/>
    </location>
</feature>
<evidence type="ECO:0008006" key="6">
    <source>
        <dbReference type="Google" id="ProtNLM"/>
    </source>
</evidence>
<feature type="region of interest" description="Disordered" evidence="1">
    <location>
        <begin position="43"/>
        <end position="89"/>
    </location>
</feature>
<comment type="caution">
    <text evidence="3">The sequence shown here is derived from an EMBL/GenBank/DDBJ whole genome shotgun (WGS) entry which is preliminary data.</text>
</comment>
<feature type="compositionally biased region" description="Acidic residues" evidence="1">
    <location>
        <begin position="623"/>
        <end position="654"/>
    </location>
</feature>
<dbReference type="Proteomes" id="UP000324241">
    <property type="component" value="Unassembled WGS sequence"/>
</dbReference>
<evidence type="ECO:0000313" key="4">
    <source>
        <dbReference type="Proteomes" id="UP000308092"/>
    </source>
</evidence>
<dbReference type="EMBL" id="QUQM01000002">
    <property type="protein sequence ID" value="KAA8651535.1"/>
    <property type="molecule type" value="Genomic_DNA"/>
</dbReference>
<evidence type="ECO:0000256" key="1">
    <source>
        <dbReference type="SAM" id="MobiDB-lite"/>
    </source>
</evidence>
<protein>
    <recommendedName>
        <fullName evidence="6">Flavoprotein oxygenase</fullName>
    </recommendedName>
</protein>
<dbReference type="RefSeq" id="XP_033430896.1">
    <property type="nucleotide sequence ID" value="XM_033565139.1"/>
</dbReference>
<name>A0A4S3JHA2_9EURO</name>
<feature type="compositionally biased region" description="Low complexity" evidence="1">
    <location>
        <begin position="76"/>
        <end position="89"/>
    </location>
</feature>
<proteinExistence type="predicted"/>
<dbReference type="AlphaFoldDB" id="A0A4S3JHA2"/>
<feature type="region of interest" description="Disordered" evidence="1">
    <location>
        <begin position="552"/>
        <end position="654"/>
    </location>
</feature>
<organism evidence="3 4">
    <name type="scientific">Aspergillus tanneri</name>
    <dbReference type="NCBI Taxonomy" id="1220188"/>
    <lineage>
        <taxon>Eukaryota</taxon>
        <taxon>Fungi</taxon>
        <taxon>Dikarya</taxon>
        <taxon>Ascomycota</taxon>
        <taxon>Pezizomycotina</taxon>
        <taxon>Eurotiomycetes</taxon>
        <taxon>Eurotiomycetidae</taxon>
        <taxon>Eurotiales</taxon>
        <taxon>Aspergillaceae</taxon>
        <taxon>Aspergillus</taxon>
        <taxon>Aspergillus subgen. Circumdati</taxon>
    </lineage>
</organism>
<gene>
    <name evidence="2" type="ORF">ATNIH1004_000425</name>
    <name evidence="3" type="ORF">EYZ11_005885</name>
</gene>
<keyword evidence="4" id="KW-1185">Reference proteome</keyword>
<feature type="compositionally biased region" description="Polar residues" evidence="1">
    <location>
        <begin position="559"/>
        <end position="575"/>
    </location>
</feature>
<feature type="compositionally biased region" description="Low complexity" evidence="1">
    <location>
        <begin position="45"/>
        <end position="60"/>
    </location>
</feature>
<feature type="region of interest" description="Disordered" evidence="1">
    <location>
        <begin position="153"/>
        <end position="186"/>
    </location>
</feature>
<accession>A0A4S3JHA2</accession>
<dbReference type="Proteomes" id="UP000308092">
    <property type="component" value="Unassembled WGS sequence"/>
</dbReference>
<dbReference type="VEuPathDB" id="FungiDB:EYZ11_005885"/>
<sequence>MEETFHVSKLTDVVDSTYSPTKEIYPHPDGETEHLVHVLNCGYNSSESSTQPSSNDILGVDLDDNDNGDRPQGLNSHSRASSRSSVSSLPMSVLTNQMDTIKPAIAHEAHEHMFWDDQYTRVRGQGQMKHIHTIRQREAAFRKPSSVRAMQMHTEDEGDDDYLTPPRRRGGPRTSDTSVRSSGSSPLKTYPYYSPMVSTGKPKVKKEYPLVLLHCTLLPPSLPVPGLMGLPDPKILKEVLPLEYWRRWKRLEEKVGSGMLRDRGVLISHPEDMYDLLEERLLESLELQRPRLDHGHFVGHDETDSEREDQASREESETDGEQGEECPDCGGRILRPNNLSRKWEIRVFAANGLMRAGAWAAAWKEMEKVDVEVGLWLPPEIRRELEKRLLDNEKPSSRNQTGMIQLFEPINETESQPRSLHQQTPPLSNDVQIPCASKRSSSPVQQNGPFYRHKPEMEIAIQTLLVNYVRVLASDRRNVAIAFLSILVAFFAIGSGHNSPASDLRPFPQDMLHPSPPSSISPIPSSSVDWMTPAISEVPILNSSPISIETVSSSASVMDPTTSATSLDAQETPLTMSEPRTPEPPQIASLSEEKENAHASDSAVFPPAEHSIETTEPIASETMELEPTPENENDDNIEELPVQNDDEMDEQLID</sequence>
<dbReference type="GeneID" id="54323127"/>